<evidence type="ECO:0000313" key="3">
    <source>
        <dbReference type="Proteomes" id="UP000825935"/>
    </source>
</evidence>
<protein>
    <recommendedName>
        <fullName evidence="4">Cytochrome c oxidase assembly factor 3</fullName>
    </recommendedName>
</protein>
<sequence>MTKSGSFSSQGQRFFSRLQLKNFSVAAGLVMFVGSVYLYTIKAVGGSDEMEMAIEEFEKERSAKEQGAAS</sequence>
<name>A0A8T2QZ14_CERRI</name>
<keyword evidence="1" id="KW-1133">Transmembrane helix</keyword>
<gene>
    <name evidence="2" type="ORF">KP509_31G072400</name>
</gene>
<feature type="transmembrane region" description="Helical" evidence="1">
    <location>
        <begin position="20"/>
        <end position="40"/>
    </location>
</feature>
<dbReference type="PANTHER" id="PTHR36744:SF2">
    <property type="entry name" value="CYTOCHROME OXIDASE ASSEMBLY PROTEIN"/>
    <property type="match status" value="1"/>
</dbReference>
<evidence type="ECO:0000313" key="2">
    <source>
        <dbReference type="EMBL" id="KAH7289382.1"/>
    </source>
</evidence>
<dbReference type="OrthoDB" id="10018333at2759"/>
<evidence type="ECO:0000256" key="1">
    <source>
        <dbReference type="SAM" id="Phobius"/>
    </source>
</evidence>
<keyword evidence="1" id="KW-0472">Membrane</keyword>
<comment type="caution">
    <text evidence="2">The sequence shown here is derived from an EMBL/GenBank/DDBJ whole genome shotgun (WGS) entry which is preliminary data.</text>
</comment>
<reference evidence="2" key="1">
    <citation type="submission" date="2021-08" db="EMBL/GenBank/DDBJ databases">
        <title>WGS assembly of Ceratopteris richardii.</title>
        <authorList>
            <person name="Marchant D.B."/>
            <person name="Chen G."/>
            <person name="Jenkins J."/>
            <person name="Shu S."/>
            <person name="Leebens-Mack J."/>
            <person name="Grimwood J."/>
            <person name="Schmutz J."/>
            <person name="Soltis P."/>
            <person name="Soltis D."/>
            <person name="Chen Z.-H."/>
        </authorList>
    </citation>
    <scope>NUCLEOTIDE SEQUENCE</scope>
    <source>
        <strain evidence="2">Whitten #5841</strain>
        <tissue evidence="2">Leaf</tissue>
    </source>
</reference>
<dbReference type="OMA" id="ESHKTKN"/>
<keyword evidence="1" id="KW-0812">Transmembrane</keyword>
<dbReference type="AlphaFoldDB" id="A0A8T2QZ14"/>
<organism evidence="2 3">
    <name type="scientific">Ceratopteris richardii</name>
    <name type="common">Triangle waterfern</name>
    <dbReference type="NCBI Taxonomy" id="49495"/>
    <lineage>
        <taxon>Eukaryota</taxon>
        <taxon>Viridiplantae</taxon>
        <taxon>Streptophyta</taxon>
        <taxon>Embryophyta</taxon>
        <taxon>Tracheophyta</taxon>
        <taxon>Polypodiopsida</taxon>
        <taxon>Polypodiidae</taxon>
        <taxon>Polypodiales</taxon>
        <taxon>Pteridineae</taxon>
        <taxon>Pteridaceae</taxon>
        <taxon>Parkerioideae</taxon>
        <taxon>Ceratopteris</taxon>
    </lineage>
</organism>
<dbReference type="PANTHER" id="PTHR36744">
    <property type="entry name" value="CYTOCHROME OXIDASE ASSEMBLY PROTEIN"/>
    <property type="match status" value="1"/>
</dbReference>
<dbReference type="Proteomes" id="UP000825935">
    <property type="component" value="Chromosome 31"/>
</dbReference>
<proteinExistence type="predicted"/>
<accession>A0A8T2QZ14</accession>
<keyword evidence="3" id="KW-1185">Reference proteome</keyword>
<evidence type="ECO:0008006" key="4">
    <source>
        <dbReference type="Google" id="ProtNLM"/>
    </source>
</evidence>
<dbReference type="EMBL" id="CM035436">
    <property type="protein sequence ID" value="KAH7289382.1"/>
    <property type="molecule type" value="Genomic_DNA"/>
</dbReference>